<dbReference type="InterPro" id="IPR035937">
    <property type="entry name" value="FPG_N"/>
</dbReference>
<dbReference type="GO" id="GO:0008270">
    <property type="term" value="F:zinc ion binding"/>
    <property type="evidence" value="ECO:0007669"/>
    <property type="project" value="InterPro"/>
</dbReference>
<dbReference type="PANTHER" id="PTHR22993:SF9">
    <property type="entry name" value="FORMAMIDOPYRIMIDINE-DNA GLYCOSYLASE"/>
    <property type="match status" value="1"/>
</dbReference>
<dbReference type="EMBL" id="MN739120">
    <property type="protein sequence ID" value="QHS89826.1"/>
    <property type="molecule type" value="Genomic_DNA"/>
</dbReference>
<dbReference type="GO" id="GO:0019104">
    <property type="term" value="F:DNA N-glycosylase activity"/>
    <property type="evidence" value="ECO:0007669"/>
    <property type="project" value="TreeGrafter"/>
</dbReference>
<evidence type="ECO:0000256" key="1">
    <source>
        <dbReference type="ARBA" id="ARBA00009409"/>
    </source>
</evidence>
<dbReference type="AlphaFoldDB" id="A0A6C0BCH9"/>
<dbReference type="InterPro" id="IPR010979">
    <property type="entry name" value="Ribosomal_uS13-like_H2TH"/>
</dbReference>
<reference evidence="3" key="1">
    <citation type="journal article" date="2020" name="Nature">
        <title>Giant virus diversity and host interactions through global metagenomics.</title>
        <authorList>
            <person name="Schulz F."/>
            <person name="Roux S."/>
            <person name="Paez-Espino D."/>
            <person name="Jungbluth S."/>
            <person name="Walsh D.A."/>
            <person name="Denef V.J."/>
            <person name="McMahon K.D."/>
            <person name="Konstantinidis K.T."/>
            <person name="Eloe-Fadrosh E.A."/>
            <person name="Kyrpides N.C."/>
            <person name="Woyke T."/>
        </authorList>
    </citation>
    <scope>NUCLEOTIDE SEQUENCE</scope>
    <source>
        <strain evidence="3">GVMAG-M-3300010160-4</strain>
    </source>
</reference>
<dbReference type="PANTHER" id="PTHR22993">
    <property type="entry name" value="FORMAMIDOPYRIMIDINE-DNA GLYCOSYLASE"/>
    <property type="match status" value="1"/>
</dbReference>
<proteinExistence type="inferred from homology"/>
<comment type="similarity">
    <text evidence="1">Belongs to the FPG family.</text>
</comment>
<dbReference type="Pfam" id="PF06831">
    <property type="entry name" value="H2TH"/>
    <property type="match status" value="1"/>
</dbReference>
<dbReference type="GO" id="GO:0006284">
    <property type="term" value="P:base-excision repair"/>
    <property type="evidence" value="ECO:0007669"/>
    <property type="project" value="InterPro"/>
</dbReference>
<evidence type="ECO:0000313" key="3">
    <source>
        <dbReference type="EMBL" id="QHS89826.1"/>
    </source>
</evidence>
<organism evidence="3">
    <name type="scientific">viral metagenome</name>
    <dbReference type="NCBI Taxonomy" id="1070528"/>
    <lineage>
        <taxon>unclassified sequences</taxon>
        <taxon>metagenomes</taxon>
        <taxon>organismal metagenomes</taxon>
    </lineage>
</organism>
<dbReference type="SUPFAM" id="SSF46946">
    <property type="entry name" value="S13-like H2TH domain"/>
    <property type="match status" value="1"/>
</dbReference>
<dbReference type="SMART" id="SM01232">
    <property type="entry name" value="H2TH"/>
    <property type="match status" value="1"/>
</dbReference>
<dbReference type="GO" id="GO:0003906">
    <property type="term" value="F:DNA-(apurinic or apyrimidinic site) endonuclease activity"/>
    <property type="evidence" value="ECO:0007669"/>
    <property type="project" value="InterPro"/>
</dbReference>
<dbReference type="Gene3D" id="3.20.190.10">
    <property type="entry name" value="MutM-like, N-terminal"/>
    <property type="match status" value="1"/>
</dbReference>
<dbReference type="GO" id="GO:0003684">
    <property type="term" value="F:damaged DNA binding"/>
    <property type="evidence" value="ECO:0007669"/>
    <property type="project" value="InterPro"/>
</dbReference>
<dbReference type="InterPro" id="IPR015886">
    <property type="entry name" value="H2TH_FPG"/>
</dbReference>
<protein>
    <recommendedName>
        <fullName evidence="2">Formamidopyrimidine-DNA glycosylase H2TH DNA-binding domain-containing protein</fullName>
    </recommendedName>
</protein>
<evidence type="ECO:0000259" key="2">
    <source>
        <dbReference type="SMART" id="SM01232"/>
    </source>
</evidence>
<accession>A0A6C0BCH9</accession>
<feature type="domain" description="Formamidopyrimidine-DNA glycosylase H2TH DNA-binding" evidence="2">
    <location>
        <begin position="122"/>
        <end position="217"/>
    </location>
</feature>
<name>A0A6C0BCH9_9ZZZZ</name>
<sequence length="261" mass="30801">MPGNLCHYMIMLPKSRFWKEPFYSSINLTYEDKGSHRIYPLSCKVIDVKSRGKKIVIDFDRSIKMVSSCGMDGRWSWEQSKYTCLIFVFDTFSVYYEDITNKGLFSICLFPSLEYNHIFKDVGPDLMTEEVTYEIYKMIITGPRIGKLKIMEFMMEQKYMSGIGNYLRSEILYKSRINPHRPLCSLSEQDIYNLFYFSKTTIWEAYQSNGLTIQDYLDVSGKNGVYNCLCYGRPIDNNGLQIITEKDKNKRTIHWCPQYQY</sequence>
<dbReference type="Gene3D" id="1.10.8.50">
    <property type="match status" value="1"/>
</dbReference>
<dbReference type="SUPFAM" id="SSF81624">
    <property type="entry name" value="N-terminal domain of MutM-like DNA repair proteins"/>
    <property type="match status" value="1"/>
</dbReference>